<name>A0A0A8Y3R1_ARUDO</name>
<dbReference type="AlphaFoldDB" id="A0A0A8Y3R1"/>
<accession>A0A0A8Y3R1</accession>
<evidence type="ECO:0000256" key="1">
    <source>
        <dbReference type="SAM" id="MobiDB-lite"/>
    </source>
</evidence>
<feature type="compositionally biased region" description="Basic and acidic residues" evidence="1">
    <location>
        <begin position="222"/>
        <end position="234"/>
    </location>
</feature>
<reference evidence="2" key="2">
    <citation type="journal article" date="2015" name="Data Brief">
        <title>Shoot transcriptome of the giant reed, Arundo donax.</title>
        <authorList>
            <person name="Barrero R.A."/>
            <person name="Guerrero F.D."/>
            <person name="Moolhuijzen P."/>
            <person name="Goolsby J.A."/>
            <person name="Tidwell J."/>
            <person name="Bellgard S.E."/>
            <person name="Bellgard M.I."/>
        </authorList>
    </citation>
    <scope>NUCLEOTIDE SEQUENCE</scope>
    <source>
        <tissue evidence="2">Shoot tissue taken approximately 20 cm above the soil surface</tissue>
    </source>
</reference>
<proteinExistence type="predicted"/>
<dbReference type="EMBL" id="GBRH01279453">
    <property type="protein sequence ID" value="JAD18442.1"/>
    <property type="molecule type" value="Transcribed_RNA"/>
</dbReference>
<protein>
    <submittedName>
        <fullName evidence="2">Uncharacterized protein</fullName>
    </submittedName>
</protein>
<evidence type="ECO:0000313" key="2">
    <source>
        <dbReference type="EMBL" id="JAD18442.1"/>
    </source>
</evidence>
<organism evidence="2">
    <name type="scientific">Arundo donax</name>
    <name type="common">Giant reed</name>
    <name type="synonym">Donax arundinaceus</name>
    <dbReference type="NCBI Taxonomy" id="35708"/>
    <lineage>
        <taxon>Eukaryota</taxon>
        <taxon>Viridiplantae</taxon>
        <taxon>Streptophyta</taxon>
        <taxon>Embryophyta</taxon>
        <taxon>Tracheophyta</taxon>
        <taxon>Spermatophyta</taxon>
        <taxon>Magnoliopsida</taxon>
        <taxon>Liliopsida</taxon>
        <taxon>Poales</taxon>
        <taxon>Poaceae</taxon>
        <taxon>PACMAD clade</taxon>
        <taxon>Arundinoideae</taxon>
        <taxon>Arundineae</taxon>
        <taxon>Arundo</taxon>
    </lineage>
</organism>
<reference evidence="2" key="1">
    <citation type="submission" date="2014-09" db="EMBL/GenBank/DDBJ databases">
        <authorList>
            <person name="Magalhaes I.L.F."/>
            <person name="Oliveira U."/>
            <person name="Santos F.R."/>
            <person name="Vidigal T.H.D.A."/>
            <person name="Brescovit A.D."/>
            <person name="Santos A.J."/>
        </authorList>
    </citation>
    <scope>NUCLEOTIDE SEQUENCE</scope>
    <source>
        <tissue evidence="2">Shoot tissue taken approximately 20 cm above the soil surface</tissue>
    </source>
</reference>
<sequence length="243" mass="26813">MCREVVVAGLGNTQELLVVGAERIKKTQWISNLFVTESFEIGAHEVYDAGQAAASFGDLPLSRGGGHGGASAQLLVSLLEQLELLLVPLLEHLQGVFHRQWLQVVRFGVAYRRCRGRDPCGNNEFPHLHGVAVEEMHQLVPLARVFVPDVVEHKQVSLVDQALVERPPEALRLLPRRQLRAKLRHHQPEDPLGVEILGHIHPQGVVEAVVFGGRVHGPRERRLADAGHADDGDNPRSAVLQEP</sequence>
<feature type="region of interest" description="Disordered" evidence="1">
    <location>
        <begin position="222"/>
        <end position="243"/>
    </location>
</feature>